<evidence type="ECO:0000313" key="2">
    <source>
        <dbReference type="EMBL" id="EAQ11580.1"/>
    </source>
</evidence>
<reference evidence="2 3" key="1">
    <citation type="journal article" date="2010" name="J. Bacteriol.">
        <title>Genome sequences of Pelagibaca bermudensis HTCC2601T and Maritimibacter alkaliphilus HTCC2654T, the type strains of two marine Roseobacter genera.</title>
        <authorList>
            <person name="Thrash J.C."/>
            <person name="Cho J.C."/>
            <person name="Ferriera S."/>
            <person name="Johnson J."/>
            <person name="Vergin K.L."/>
            <person name="Giovannoni S.J."/>
        </authorList>
    </citation>
    <scope>NUCLEOTIDE SEQUENCE [LARGE SCALE GENOMIC DNA]</scope>
    <source>
        <strain evidence="2 3">HTCC2654</strain>
    </source>
</reference>
<keyword evidence="1" id="KW-1133">Transmembrane helix</keyword>
<dbReference type="AlphaFoldDB" id="A3VJK3"/>
<gene>
    <name evidence="2" type="ORF">RB2654_04094</name>
</gene>
<dbReference type="Proteomes" id="UP000002931">
    <property type="component" value="Unassembled WGS sequence"/>
</dbReference>
<proteinExistence type="predicted"/>
<evidence type="ECO:0000256" key="1">
    <source>
        <dbReference type="SAM" id="Phobius"/>
    </source>
</evidence>
<keyword evidence="1" id="KW-0472">Membrane</keyword>
<evidence type="ECO:0000313" key="3">
    <source>
        <dbReference type="Proteomes" id="UP000002931"/>
    </source>
</evidence>
<dbReference type="EMBL" id="AAMT01000014">
    <property type="protein sequence ID" value="EAQ11580.1"/>
    <property type="molecule type" value="Genomic_DNA"/>
</dbReference>
<keyword evidence="3" id="KW-1185">Reference proteome</keyword>
<organism evidence="2 3">
    <name type="scientific">Maritimibacter alkaliphilus HTCC2654</name>
    <dbReference type="NCBI Taxonomy" id="314271"/>
    <lineage>
        <taxon>Bacteria</taxon>
        <taxon>Pseudomonadati</taxon>
        <taxon>Pseudomonadota</taxon>
        <taxon>Alphaproteobacteria</taxon>
        <taxon>Rhodobacterales</taxon>
        <taxon>Roseobacteraceae</taxon>
        <taxon>Maritimibacter</taxon>
    </lineage>
</organism>
<keyword evidence="1" id="KW-0812">Transmembrane</keyword>
<accession>A3VJK3</accession>
<sequence length="40" mass="4423">MIKDIRQVLNRSRATLWQDMAGGAALMVGLIAMLHLPAIF</sequence>
<comment type="caution">
    <text evidence="2">The sequence shown here is derived from an EMBL/GenBank/DDBJ whole genome shotgun (WGS) entry which is preliminary data.</text>
</comment>
<name>A3VJK3_9RHOB</name>
<dbReference type="HOGENOM" id="CLU_217649_1_0_5"/>
<dbReference type="STRING" id="314271.RB2654_04094"/>
<dbReference type="RefSeq" id="WP_008328924.1">
    <property type="nucleotide sequence ID" value="NZ_CH902578.1"/>
</dbReference>
<protein>
    <submittedName>
        <fullName evidence="2">Uncharacterized protein</fullName>
    </submittedName>
</protein>
<feature type="transmembrane region" description="Helical" evidence="1">
    <location>
        <begin position="21"/>
        <end position="39"/>
    </location>
</feature>